<dbReference type="InterPro" id="IPR038213">
    <property type="entry name" value="IFI6/IFI27-like_sf"/>
</dbReference>
<dbReference type="RefSeq" id="XP_030845651.1">
    <property type="nucleotide sequence ID" value="XM_030989791.1"/>
</dbReference>
<accession>A0A7M7P4E6</accession>
<keyword evidence="4" id="KW-1133">Transmembrane helix</keyword>
<protein>
    <submittedName>
        <fullName evidence="7">Uncharacterized protein</fullName>
    </submittedName>
</protein>
<reference evidence="8" key="1">
    <citation type="submission" date="2015-02" db="EMBL/GenBank/DDBJ databases">
        <title>Genome sequencing for Strongylocentrotus purpuratus.</title>
        <authorList>
            <person name="Murali S."/>
            <person name="Liu Y."/>
            <person name="Vee V."/>
            <person name="English A."/>
            <person name="Wang M."/>
            <person name="Skinner E."/>
            <person name="Han Y."/>
            <person name="Muzny D.M."/>
            <person name="Worley K.C."/>
            <person name="Gibbs R.A."/>
        </authorList>
    </citation>
    <scope>NUCLEOTIDE SEQUENCE</scope>
</reference>
<dbReference type="GO" id="GO:0016020">
    <property type="term" value="C:membrane"/>
    <property type="evidence" value="ECO:0007669"/>
    <property type="project" value="UniProtKB-SubCell"/>
</dbReference>
<proteinExistence type="inferred from homology"/>
<keyword evidence="3" id="KW-0812">Transmembrane</keyword>
<dbReference type="KEGG" id="spu:115925821"/>
<evidence type="ECO:0000256" key="6">
    <source>
        <dbReference type="SAM" id="MobiDB-lite"/>
    </source>
</evidence>
<dbReference type="PANTHER" id="PTHR16932">
    <property type="entry name" value="INTERFERON ALPHA-INDUCIBLE PROTEIN 27"/>
    <property type="match status" value="1"/>
</dbReference>
<dbReference type="InParanoid" id="A0A7M7P4E6"/>
<dbReference type="Pfam" id="PF06140">
    <property type="entry name" value="Ifi-6-16"/>
    <property type="match status" value="2"/>
</dbReference>
<reference evidence="7" key="2">
    <citation type="submission" date="2021-01" db="UniProtKB">
        <authorList>
            <consortium name="EnsemblMetazoa"/>
        </authorList>
    </citation>
    <scope>IDENTIFICATION</scope>
</reference>
<organism evidence="7 8">
    <name type="scientific">Strongylocentrotus purpuratus</name>
    <name type="common">Purple sea urchin</name>
    <dbReference type="NCBI Taxonomy" id="7668"/>
    <lineage>
        <taxon>Eukaryota</taxon>
        <taxon>Metazoa</taxon>
        <taxon>Echinodermata</taxon>
        <taxon>Eleutherozoa</taxon>
        <taxon>Echinozoa</taxon>
        <taxon>Echinoidea</taxon>
        <taxon>Euechinoidea</taxon>
        <taxon>Echinacea</taxon>
        <taxon>Camarodonta</taxon>
        <taxon>Echinidea</taxon>
        <taxon>Strongylocentrotidae</taxon>
        <taxon>Strongylocentrotus</taxon>
    </lineage>
</organism>
<evidence type="ECO:0000256" key="2">
    <source>
        <dbReference type="ARBA" id="ARBA00007262"/>
    </source>
</evidence>
<keyword evidence="5" id="KW-0472">Membrane</keyword>
<comment type="subcellular location">
    <subcellularLocation>
        <location evidence="1">Membrane</location>
        <topology evidence="1">Multi-pass membrane protein</topology>
    </subcellularLocation>
</comment>
<feature type="compositionally biased region" description="Low complexity" evidence="6">
    <location>
        <begin position="88"/>
        <end position="99"/>
    </location>
</feature>
<evidence type="ECO:0000256" key="4">
    <source>
        <dbReference type="ARBA" id="ARBA00022989"/>
    </source>
</evidence>
<comment type="similarity">
    <text evidence="2">Belongs to the IFI6/IFI27 family.</text>
</comment>
<feature type="compositionally biased region" description="Gly residues" evidence="6">
    <location>
        <begin position="186"/>
        <end position="202"/>
    </location>
</feature>
<name>A0A7M7P4E6_STRPU</name>
<dbReference type="GeneID" id="115925821"/>
<feature type="region of interest" description="Disordered" evidence="6">
    <location>
        <begin position="32"/>
        <end position="202"/>
    </location>
</feature>
<evidence type="ECO:0000256" key="3">
    <source>
        <dbReference type="ARBA" id="ARBA00022692"/>
    </source>
</evidence>
<evidence type="ECO:0000256" key="5">
    <source>
        <dbReference type="ARBA" id="ARBA00023136"/>
    </source>
</evidence>
<evidence type="ECO:0000256" key="1">
    <source>
        <dbReference type="ARBA" id="ARBA00004141"/>
    </source>
</evidence>
<evidence type="ECO:0000313" key="8">
    <source>
        <dbReference type="Proteomes" id="UP000007110"/>
    </source>
</evidence>
<dbReference type="Gene3D" id="6.10.110.10">
    <property type="match status" value="2"/>
</dbReference>
<sequence length="202" mass="20729">MHLFIDFYFNLKHKSLDRLLLASSGANCMHRYNMSSSQPESQVRAGADRMGYGPDGIRPGSAAADHMSSEAKLHGGKIPSGSPVSHMQSSGSKGQSSKGGSKGQITERHNKSSSQPESQVRAGADRMGYGPSGIRPGTAAANHMSSEAKRHGGKVPAGSPVSKMQSSGSKDQSSKGGSKGQSSKGGSKGQSSKGGGGGGRRK</sequence>
<dbReference type="InterPro" id="IPR009311">
    <property type="entry name" value="IFI6/IFI27-like"/>
</dbReference>
<dbReference type="Proteomes" id="UP000007110">
    <property type="component" value="Unassembled WGS sequence"/>
</dbReference>
<keyword evidence="8" id="KW-1185">Reference proteome</keyword>
<evidence type="ECO:0000313" key="7">
    <source>
        <dbReference type="EnsemblMetazoa" id="XP_030845651"/>
    </source>
</evidence>
<feature type="compositionally biased region" description="Low complexity" evidence="6">
    <location>
        <begin position="162"/>
        <end position="185"/>
    </location>
</feature>
<dbReference type="PANTHER" id="PTHR16932:SF18">
    <property type="entry name" value="INTERFERON, ALPHA-INDUCIBLE PROTEIN 27-LIKE 2"/>
    <property type="match status" value="1"/>
</dbReference>
<dbReference type="AlphaFoldDB" id="A0A7M7P4E6"/>
<dbReference type="EnsemblMetazoa" id="XM_030989791">
    <property type="protein sequence ID" value="XP_030845651"/>
    <property type="gene ID" value="LOC115925821"/>
</dbReference>